<keyword evidence="1" id="KW-1133">Transmembrane helix</keyword>
<dbReference type="Proteomes" id="UP000178486">
    <property type="component" value="Unassembled WGS sequence"/>
</dbReference>
<name>A0A1F7JGD1_9BACT</name>
<comment type="caution">
    <text evidence="2">The sequence shown here is derived from an EMBL/GenBank/DDBJ whole genome shotgun (WGS) entry which is preliminary data.</text>
</comment>
<keyword evidence="1" id="KW-0812">Transmembrane</keyword>
<accession>A0A1F7JGD1</accession>
<feature type="transmembrane region" description="Helical" evidence="1">
    <location>
        <begin position="181"/>
        <end position="198"/>
    </location>
</feature>
<dbReference type="GO" id="GO:0005886">
    <property type="term" value="C:plasma membrane"/>
    <property type="evidence" value="ECO:0007669"/>
    <property type="project" value="InterPro"/>
</dbReference>
<dbReference type="AlphaFoldDB" id="A0A1F7JGD1"/>
<gene>
    <name evidence="2" type="ORF">A3B56_00615</name>
</gene>
<feature type="transmembrane region" description="Helical" evidence="1">
    <location>
        <begin position="34"/>
        <end position="56"/>
    </location>
</feature>
<dbReference type="GO" id="GO:0008961">
    <property type="term" value="F:phosphatidylglycerol-prolipoprotein diacylglyceryl transferase activity"/>
    <property type="evidence" value="ECO:0007669"/>
    <property type="project" value="InterPro"/>
</dbReference>
<feature type="transmembrane region" description="Helical" evidence="1">
    <location>
        <begin position="150"/>
        <end position="169"/>
    </location>
</feature>
<dbReference type="EMBL" id="MGAU01000028">
    <property type="protein sequence ID" value="OGK54664.1"/>
    <property type="molecule type" value="Genomic_DNA"/>
</dbReference>
<feature type="transmembrane region" description="Helical" evidence="1">
    <location>
        <begin position="68"/>
        <end position="93"/>
    </location>
</feature>
<keyword evidence="1" id="KW-0472">Membrane</keyword>
<evidence type="ECO:0000256" key="1">
    <source>
        <dbReference type="SAM" id="Phobius"/>
    </source>
</evidence>
<organism evidence="2 3">
    <name type="scientific">Candidatus Roizmanbacteria bacterium RIFCSPLOWO2_01_FULL_45_11</name>
    <dbReference type="NCBI Taxonomy" id="1802070"/>
    <lineage>
        <taxon>Bacteria</taxon>
        <taxon>Candidatus Roizmaniibacteriota</taxon>
    </lineage>
</organism>
<evidence type="ECO:0000313" key="3">
    <source>
        <dbReference type="Proteomes" id="UP000178486"/>
    </source>
</evidence>
<protein>
    <recommendedName>
        <fullName evidence="4">Prolipoprotein diacylglyceryl transferase</fullName>
    </recommendedName>
</protein>
<evidence type="ECO:0008006" key="4">
    <source>
        <dbReference type="Google" id="ProtNLM"/>
    </source>
</evidence>
<feature type="transmembrane region" description="Helical" evidence="1">
    <location>
        <begin position="6"/>
        <end position="22"/>
    </location>
</feature>
<feature type="transmembrane region" description="Helical" evidence="1">
    <location>
        <begin position="105"/>
        <end position="130"/>
    </location>
</feature>
<dbReference type="Pfam" id="PF01790">
    <property type="entry name" value="LGT"/>
    <property type="match status" value="1"/>
</dbReference>
<dbReference type="InterPro" id="IPR001640">
    <property type="entry name" value="Lgt"/>
</dbReference>
<dbReference type="GO" id="GO:0042158">
    <property type="term" value="P:lipoprotein biosynthetic process"/>
    <property type="evidence" value="ECO:0007669"/>
    <property type="project" value="InterPro"/>
</dbReference>
<sequence>MLAGSIFFIAFGVIISVFLVWRESRSLHYPEESVFDLFFLVSLSTLTVSRLLFVILHFDLFGLHVIRWIAITIFPGLSFVGGIIGCLAGLAYWSKKYKLPFRHMADICGLSLISGTAVILLGIGLTRMFFTADGMVYQTLPMVERVGHPITIVLYIAVICALSIFSGLLSRKYTTVQGHMAIVMSGVLIVGLVGIDFLKEGRVYYTYITAEQLLLAALFFGGMPILPGTKISLKSKRSA</sequence>
<feature type="transmembrane region" description="Helical" evidence="1">
    <location>
        <begin position="204"/>
        <end position="226"/>
    </location>
</feature>
<evidence type="ECO:0000313" key="2">
    <source>
        <dbReference type="EMBL" id="OGK54664.1"/>
    </source>
</evidence>
<proteinExistence type="predicted"/>
<reference evidence="2 3" key="1">
    <citation type="journal article" date="2016" name="Nat. Commun.">
        <title>Thousands of microbial genomes shed light on interconnected biogeochemical processes in an aquifer system.</title>
        <authorList>
            <person name="Anantharaman K."/>
            <person name="Brown C.T."/>
            <person name="Hug L.A."/>
            <person name="Sharon I."/>
            <person name="Castelle C.J."/>
            <person name="Probst A.J."/>
            <person name="Thomas B.C."/>
            <person name="Singh A."/>
            <person name="Wilkins M.J."/>
            <person name="Karaoz U."/>
            <person name="Brodie E.L."/>
            <person name="Williams K.H."/>
            <person name="Hubbard S.S."/>
            <person name="Banfield J.F."/>
        </authorList>
    </citation>
    <scope>NUCLEOTIDE SEQUENCE [LARGE SCALE GENOMIC DNA]</scope>
</reference>